<evidence type="ECO:0000259" key="11">
    <source>
        <dbReference type="Pfam" id="PF01272"/>
    </source>
</evidence>
<keyword evidence="13" id="KW-0251">Elongation factor</keyword>
<evidence type="ECO:0000313" key="14">
    <source>
        <dbReference type="Proteomes" id="UP000781173"/>
    </source>
</evidence>
<evidence type="ECO:0000256" key="1">
    <source>
        <dbReference type="ARBA" id="ARBA00008213"/>
    </source>
</evidence>
<dbReference type="NCBIfam" id="TIGR01462">
    <property type="entry name" value="greA"/>
    <property type="match status" value="1"/>
</dbReference>
<comment type="function">
    <text evidence="6 8 9">Necessary for efficient RNA polymerase transcription elongation past template-encoded arresting sites. The arresting sites in DNA have the property of trapping a certain fraction of elongating RNA polymerases that pass through, resulting in locked ternary complexes. Cleavage of the nascent transcript by cleavage factors such as GreA or GreB allows the resumption of elongation from the new 3'terminus. GreA releases sequences of 2 to 3 nucleotides.</text>
</comment>
<dbReference type="InterPro" id="IPR023459">
    <property type="entry name" value="Tscrpt_elong_fac_GreA/B_fam"/>
</dbReference>
<organism evidence="13 14">
    <name type="scientific">Candidatus Dojkabacteria bacterium</name>
    <dbReference type="NCBI Taxonomy" id="2099670"/>
    <lineage>
        <taxon>Bacteria</taxon>
        <taxon>Candidatus Dojkabacteria</taxon>
    </lineage>
</organism>
<dbReference type="FunFam" id="3.10.50.30:FF:000001">
    <property type="entry name" value="Transcription elongation factor GreA"/>
    <property type="match status" value="1"/>
</dbReference>
<evidence type="ECO:0000256" key="10">
    <source>
        <dbReference type="SAM" id="MobiDB-lite"/>
    </source>
</evidence>
<evidence type="ECO:0000256" key="2">
    <source>
        <dbReference type="ARBA" id="ARBA00013729"/>
    </source>
</evidence>
<dbReference type="AlphaFoldDB" id="A0A952AK20"/>
<dbReference type="GO" id="GO:0003677">
    <property type="term" value="F:DNA binding"/>
    <property type="evidence" value="ECO:0007669"/>
    <property type="project" value="UniProtKB-UniRule"/>
</dbReference>
<evidence type="ECO:0000256" key="5">
    <source>
        <dbReference type="ARBA" id="ARBA00023163"/>
    </source>
</evidence>
<dbReference type="Gene3D" id="1.10.287.180">
    <property type="entry name" value="Transcription elongation factor, GreA/GreB, N-terminal domain"/>
    <property type="match status" value="1"/>
</dbReference>
<keyword evidence="3 8" id="KW-0805">Transcription regulation</keyword>
<dbReference type="PANTHER" id="PTHR30437:SF4">
    <property type="entry name" value="TRANSCRIPTION ELONGATION FACTOR GREA"/>
    <property type="match status" value="1"/>
</dbReference>
<dbReference type="GO" id="GO:0032784">
    <property type="term" value="P:regulation of DNA-templated transcription elongation"/>
    <property type="evidence" value="ECO:0007669"/>
    <property type="project" value="UniProtKB-UniRule"/>
</dbReference>
<dbReference type="GO" id="GO:0070063">
    <property type="term" value="F:RNA polymerase binding"/>
    <property type="evidence" value="ECO:0007669"/>
    <property type="project" value="InterPro"/>
</dbReference>
<dbReference type="GO" id="GO:0003746">
    <property type="term" value="F:translation elongation factor activity"/>
    <property type="evidence" value="ECO:0007669"/>
    <property type="project" value="UniProtKB-KW"/>
</dbReference>
<dbReference type="InterPro" id="IPR028624">
    <property type="entry name" value="Tscrpt_elong_fac_GreA/B"/>
</dbReference>
<dbReference type="SUPFAM" id="SSF46557">
    <property type="entry name" value="GreA transcript cleavage protein, N-terminal domain"/>
    <property type="match status" value="1"/>
</dbReference>
<protein>
    <recommendedName>
        <fullName evidence="2 8">Transcription elongation factor GreA</fullName>
    </recommendedName>
    <alternativeName>
        <fullName evidence="7 8">Transcript cleavage factor GreA</fullName>
    </alternativeName>
</protein>
<dbReference type="Proteomes" id="UP000781173">
    <property type="component" value="Unassembled WGS sequence"/>
</dbReference>
<evidence type="ECO:0000256" key="3">
    <source>
        <dbReference type="ARBA" id="ARBA00023015"/>
    </source>
</evidence>
<proteinExistence type="inferred from homology"/>
<dbReference type="Pfam" id="PF03449">
    <property type="entry name" value="GreA_GreB_N"/>
    <property type="match status" value="1"/>
</dbReference>
<comment type="similarity">
    <text evidence="1 8 9">Belongs to the GreA/GreB family.</text>
</comment>
<dbReference type="Pfam" id="PF01272">
    <property type="entry name" value="GreA_GreB"/>
    <property type="match status" value="1"/>
</dbReference>
<dbReference type="GO" id="GO:0006354">
    <property type="term" value="P:DNA-templated transcription elongation"/>
    <property type="evidence" value="ECO:0007669"/>
    <property type="project" value="TreeGrafter"/>
</dbReference>
<dbReference type="FunFam" id="1.10.287.180:FF:000001">
    <property type="entry name" value="Transcription elongation factor GreA"/>
    <property type="match status" value="1"/>
</dbReference>
<dbReference type="PANTHER" id="PTHR30437">
    <property type="entry name" value="TRANSCRIPTION ELONGATION FACTOR GREA"/>
    <property type="match status" value="1"/>
</dbReference>
<reference evidence="13" key="1">
    <citation type="journal article" date="2022" name="ISME J.">
        <title>A general approach to explore prokaryotic protein glycosylation reveals the unique surface layer modulation of an anammox bacterium.</title>
        <authorList>
            <person name="Pabst M."/>
            <person name="Grouzdev D.S."/>
            <person name="Lawson C.E."/>
            <person name="Kleikamp H.B.C."/>
            <person name="de Ram C."/>
            <person name="Louwen R."/>
            <person name="Lin Y.M."/>
            <person name="Lucker S."/>
            <person name="van Loosdrecht M.C.M."/>
            <person name="Laureni M."/>
        </authorList>
    </citation>
    <scope>NUCLEOTIDE SEQUENCE</scope>
    <source>
        <strain evidence="13">BROCD043</strain>
    </source>
</reference>
<feature type="domain" description="Transcription elongation factor GreA/GreB C-terminal" evidence="11">
    <location>
        <begin position="82"/>
        <end position="153"/>
    </location>
</feature>
<evidence type="ECO:0000313" key="13">
    <source>
        <dbReference type="EMBL" id="MBW7953615.1"/>
    </source>
</evidence>
<keyword evidence="5 8" id="KW-0804">Transcription</keyword>
<sequence>MQPKLLLTQEGFDELEKELNERISVTRNKIADDIDHARQQGDLSENAAYKAAMEAKEFNENRIAKIEDMLKNAEISVASKGKKVDIGKTVTLVIKGDSKPIEFQIVGHSEADPAQRKISPESPIGSALMGKKEGDKVLVELPAGSVEYLIKKVN</sequence>
<dbReference type="HAMAP" id="MF_00105">
    <property type="entry name" value="GreA_GreB"/>
    <property type="match status" value="1"/>
</dbReference>
<dbReference type="InterPro" id="IPR001437">
    <property type="entry name" value="Tscrpt_elong_fac_GreA/B_C"/>
</dbReference>
<comment type="caution">
    <text evidence="13">The sequence shown here is derived from an EMBL/GenBank/DDBJ whole genome shotgun (WGS) entry which is preliminary data.</text>
</comment>
<dbReference type="InterPro" id="IPR018151">
    <property type="entry name" value="TF_GreA/GreB_CS"/>
</dbReference>
<feature type="domain" description="Transcription elongation factor GreA/GreB N-terminal" evidence="12">
    <location>
        <begin position="6"/>
        <end position="75"/>
    </location>
</feature>
<dbReference type="InterPro" id="IPR022691">
    <property type="entry name" value="Tscrpt_elong_fac_GreA/B_N"/>
</dbReference>
<name>A0A952AK20_9BACT</name>
<dbReference type="InterPro" id="IPR036805">
    <property type="entry name" value="Tscrpt_elong_fac_GreA/B_N_sf"/>
</dbReference>
<dbReference type="EMBL" id="JACFOF010000004">
    <property type="protein sequence ID" value="MBW7953615.1"/>
    <property type="molecule type" value="Genomic_DNA"/>
</dbReference>
<feature type="compositionally biased region" description="Basic and acidic residues" evidence="10">
    <location>
        <begin position="110"/>
        <end position="119"/>
    </location>
</feature>
<evidence type="ECO:0000256" key="4">
    <source>
        <dbReference type="ARBA" id="ARBA00023125"/>
    </source>
</evidence>
<dbReference type="NCBIfam" id="NF001263">
    <property type="entry name" value="PRK00226.1-4"/>
    <property type="match status" value="1"/>
</dbReference>
<accession>A0A952AK20</accession>
<dbReference type="PROSITE" id="PS00829">
    <property type="entry name" value="GREAB_1"/>
    <property type="match status" value="1"/>
</dbReference>
<gene>
    <name evidence="8 13" type="primary">greA</name>
    <name evidence="13" type="ORF">H3C67_02410</name>
</gene>
<evidence type="ECO:0000259" key="12">
    <source>
        <dbReference type="Pfam" id="PF03449"/>
    </source>
</evidence>
<dbReference type="PIRSF" id="PIRSF006092">
    <property type="entry name" value="GreA_GreB"/>
    <property type="match status" value="1"/>
</dbReference>
<feature type="region of interest" description="Disordered" evidence="10">
    <location>
        <begin position="110"/>
        <end position="129"/>
    </location>
</feature>
<evidence type="ECO:0000256" key="8">
    <source>
        <dbReference type="HAMAP-Rule" id="MF_00105"/>
    </source>
</evidence>
<dbReference type="InterPro" id="IPR036953">
    <property type="entry name" value="GreA/GreB_C_sf"/>
</dbReference>
<dbReference type="InterPro" id="IPR006359">
    <property type="entry name" value="Tscrpt_elong_fac_GreA"/>
</dbReference>
<dbReference type="SUPFAM" id="SSF54534">
    <property type="entry name" value="FKBP-like"/>
    <property type="match status" value="1"/>
</dbReference>
<evidence type="ECO:0000256" key="7">
    <source>
        <dbReference type="ARBA" id="ARBA00030776"/>
    </source>
</evidence>
<dbReference type="Gene3D" id="3.10.50.30">
    <property type="entry name" value="Transcription elongation factor, GreA/GreB, C-terminal domain"/>
    <property type="match status" value="1"/>
</dbReference>
<evidence type="ECO:0000256" key="6">
    <source>
        <dbReference type="ARBA" id="ARBA00024916"/>
    </source>
</evidence>
<evidence type="ECO:0000256" key="9">
    <source>
        <dbReference type="RuleBase" id="RU000556"/>
    </source>
</evidence>
<keyword evidence="4 8" id="KW-0238">DNA-binding</keyword>
<keyword evidence="13" id="KW-0648">Protein biosynthesis</keyword>